<name>A0ABV8CG40_9GAMM</name>
<evidence type="ECO:0000256" key="1">
    <source>
        <dbReference type="SAM" id="SignalP"/>
    </source>
</evidence>
<evidence type="ECO:0000313" key="3">
    <source>
        <dbReference type="Proteomes" id="UP001595758"/>
    </source>
</evidence>
<dbReference type="InterPro" id="IPR011990">
    <property type="entry name" value="TPR-like_helical_dom_sf"/>
</dbReference>
<protein>
    <submittedName>
        <fullName evidence="2">Tetratricopeptide repeat protein</fullName>
    </submittedName>
</protein>
<dbReference type="RefSeq" id="WP_382343154.1">
    <property type="nucleotide sequence ID" value="NZ_JBHSAB010000021.1"/>
</dbReference>
<feature type="chain" id="PRO_5045730829" evidence="1">
    <location>
        <begin position="21"/>
        <end position="1212"/>
    </location>
</feature>
<keyword evidence="1" id="KW-0732">Signal</keyword>
<dbReference type="Pfam" id="PF08238">
    <property type="entry name" value="Sel1"/>
    <property type="match status" value="21"/>
</dbReference>
<dbReference type="InterPro" id="IPR050767">
    <property type="entry name" value="Sel1_AlgK"/>
</dbReference>
<dbReference type="PANTHER" id="PTHR11102:SF160">
    <property type="entry name" value="ERAD-ASSOCIATED E3 UBIQUITIN-PROTEIN LIGASE COMPONENT HRD3"/>
    <property type="match status" value="1"/>
</dbReference>
<feature type="signal peptide" evidence="1">
    <location>
        <begin position="1"/>
        <end position="20"/>
    </location>
</feature>
<dbReference type="Proteomes" id="UP001595758">
    <property type="component" value="Unassembled WGS sequence"/>
</dbReference>
<organism evidence="2 3">
    <name type="scientific">Legionella dresdenensis</name>
    <dbReference type="NCBI Taxonomy" id="450200"/>
    <lineage>
        <taxon>Bacteria</taxon>
        <taxon>Pseudomonadati</taxon>
        <taxon>Pseudomonadota</taxon>
        <taxon>Gammaproteobacteria</taxon>
        <taxon>Legionellales</taxon>
        <taxon>Legionellaceae</taxon>
        <taxon>Legionella</taxon>
    </lineage>
</organism>
<dbReference type="EMBL" id="JBHSAB010000021">
    <property type="protein sequence ID" value="MFC3909180.1"/>
    <property type="molecule type" value="Genomic_DNA"/>
</dbReference>
<evidence type="ECO:0000313" key="2">
    <source>
        <dbReference type="EMBL" id="MFC3909180.1"/>
    </source>
</evidence>
<dbReference type="PANTHER" id="PTHR11102">
    <property type="entry name" value="SEL-1-LIKE PROTEIN"/>
    <property type="match status" value="1"/>
</dbReference>
<sequence length="1212" mass="134470">MKTIAPWFCLVAAAGSQAFAAEGIDAYRQGNFTLAAQSLASESQDPVVNYYLGMMRLYGYGELKNNQLALRYFTKSAEKGFLPAQKLLASYYLTKAVNPEQALYWYKKAAAKDDTTAQMYCAAAYLFGYGTRANSDAARAYYIEAAKNGNAIAQYALARNFLDSRDNRSKKLGVIWLGKSAAQSNPMALTKLAELYTTGTLVAKDPAKAQELLLAATNQDYVPAMIALGDIAQKENNLQQAKDWFSKAVEKKNLDAQVALANLYADKNSPFYNARNGFDLMLKAAEQGSTKAQLAVSAMYKDGLGVTADEKQAAHWQLMAQARQAKPTDVIASVNVARWLSNGKDDNFEDAYKLGGIYTAWTNPSALKENNYNQPPQMDVITRKVLYKPQFVMTQPGDIPVNEYFDILAPTLSGAESNDWSFPRYSLDDQIMTLLKNDSLVLRHDTNTSLLDKDKTQPQENTVKPFDYIKEKTAGWKQYSNYQTALSRLYGQAILGDSAAQFELGQLYQYGVIVAKNPQQAIAYYQLAALQQDVRAEYNLGIIYLEGQTNPVDYQRGIEWMTDAAFKGNPYAQYALANIFEKGLKDPAGAVVVNPDHQQAMAMYYLASSNHFGPAEYRLADYLVKEKWAGLSVAARQNRNNLIKRLYEGASKEGIAEAVLPLAFYNAMDTNPAKQAQAFAVAKKQAEQGNQEAALLTGMMYERGLGVAANKTEALRWYKQSGSNPVSNFILGTYYSEGISLPKDVAKGKQLLQQAANANFSYANLNLAVLQQQTGQDFLAELDKARQLGNSKAGLLLADYYLQQANNPDKMKQARDIYQFFADKGDKDGQLKLAFLYDRGLGGESNVAQAAYWYNLSAGQGQPIAQYLLGQMYQMGRIDKEPDYAQAKRWYAAAQASYTPASVALGYIYDTVDADYANAAKNYILAANSGDAIGQYDLGLIYENGKGQSVDREKAKLYYQKAAEQGYAKAMSQLANLLFYGINGKRDQELALAWYKKAASLNDNDALYQLGLLSETGVATQLDYPGAVNFYQRASEQGNEKAKMALARMYQYGLGVPQDMQHAADIYKQLAENHNAYAQYQLAMIYLDGSLGQRQPEQGKTLLQRASVNGSPQAQKLVQRLTALQEPRASFIESVVVNQAPVLANQPADLIYMDALNEWNRGDETMSRMILDKLRTQYPQFAPAKRAYEQLNQHMGKDLLGQNAQEKQDQKA</sequence>
<dbReference type="InterPro" id="IPR006597">
    <property type="entry name" value="Sel1-like"/>
</dbReference>
<dbReference type="Gene3D" id="1.25.40.10">
    <property type="entry name" value="Tetratricopeptide repeat domain"/>
    <property type="match status" value="5"/>
</dbReference>
<proteinExistence type="predicted"/>
<gene>
    <name evidence="2" type="ORF">ACFORL_08865</name>
</gene>
<comment type="caution">
    <text evidence="2">The sequence shown here is derived from an EMBL/GenBank/DDBJ whole genome shotgun (WGS) entry which is preliminary data.</text>
</comment>
<reference evidence="3" key="1">
    <citation type="journal article" date="2019" name="Int. J. Syst. Evol. Microbiol.">
        <title>The Global Catalogue of Microorganisms (GCM) 10K type strain sequencing project: providing services to taxonomists for standard genome sequencing and annotation.</title>
        <authorList>
            <consortium name="The Broad Institute Genomics Platform"/>
            <consortium name="The Broad Institute Genome Sequencing Center for Infectious Disease"/>
            <person name="Wu L."/>
            <person name="Ma J."/>
        </authorList>
    </citation>
    <scope>NUCLEOTIDE SEQUENCE [LARGE SCALE GENOMIC DNA]</scope>
    <source>
        <strain evidence="3">CCUG 59858</strain>
    </source>
</reference>
<dbReference type="SMART" id="SM00671">
    <property type="entry name" value="SEL1"/>
    <property type="match status" value="22"/>
</dbReference>
<accession>A0ABV8CG40</accession>
<dbReference type="SUPFAM" id="SSF81901">
    <property type="entry name" value="HCP-like"/>
    <property type="match status" value="7"/>
</dbReference>
<keyword evidence="3" id="KW-1185">Reference proteome</keyword>